<proteinExistence type="predicted"/>
<evidence type="ECO:0000313" key="1">
    <source>
        <dbReference type="EMBL" id="TQD39787.1"/>
    </source>
</evidence>
<reference evidence="1 2" key="1">
    <citation type="submission" date="2019-06" db="EMBL/GenBank/DDBJ databases">
        <title>Flavibacter putida gen. nov., sp. nov., a novel marine bacterium of the family Flavobacteriaceae isolated from coastal seawater.</title>
        <authorList>
            <person name="Feng X."/>
        </authorList>
    </citation>
    <scope>NUCLEOTIDE SEQUENCE [LARGE SCALE GENOMIC DNA]</scope>
    <source>
        <strain evidence="1 2">PLHSN227</strain>
    </source>
</reference>
<comment type="caution">
    <text evidence="1">The sequence shown here is derived from an EMBL/GenBank/DDBJ whole genome shotgun (WGS) entry which is preliminary data.</text>
</comment>
<sequence>MNRFYLMFVFLFIVAKSFAQEKKEIFYLVSEKQILTEQTYKTLDQRKIFTKTVENDSTIVTEIFPRKNTAQLDSTQHQQIKMFLSKIIGKDYNPEKNTMLHLYSDNTEKVKNDLKHKKYWRYIRKNKRKIQAFLIGTKNSGIQANPKKHLYHDPYNLLHNLFFKDSEFKMNHLCIKPNGEVLIFYGLESNLHALDWSV</sequence>
<dbReference type="Proteomes" id="UP000317169">
    <property type="component" value="Unassembled WGS sequence"/>
</dbReference>
<dbReference type="AlphaFoldDB" id="A0A507ZS03"/>
<keyword evidence="2" id="KW-1185">Reference proteome</keyword>
<evidence type="ECO:0000313" key="2">
    <source>
        <dbReference type="Proteomes" id="UP000317169"/>
    </source>
</evidence>
<dbReference type="RefSeq" id="WP_141421077.1">
    <property type="nucleotide sequence ID" value="NZ_VIAR01000003.1"/>
</dbReference>
<organism evidence="1 2">
    <name type="scientific">Haloflavibacter putidus</name>
    <dbReference type="NCBI Taxonomy" id="2576776"/>
    <lineage>
        <taxon>Bacteria</taxon>
        <taxon>Pseudomonadati</taxon>
        <taxon>Bacteroidota</taxon>
        <taxon>Flavobacteriia</taxon>
        <taxon>Flavobacteriales</taxon>
        <taxon>Flavobacteriaceae</taxon>
        <taxon>Haloflavibacter</taxon>
    </lineage>
</organism>
<name>A0A507ZS03_9FLAO</name>
<dbReference type="OrthoDB" id="1444923at2"/>
<protein>
    <submittedName>
        <fullName evidence="1">Uncharacterized protein</fullName>
    </submittedName>
</protein>
<accession>A0A507ZS03</accession>
<gene>
    <name evidence="1" type="ORF">FKR84_04665</name>
</gene>
<dbReference type="EMBL" id="VIAR01000003">
    <property type="protein sequence ID" value="TQD39787.1"/>
    <property type="molecule type" value="Genomic_DNA"/>
</dbReference>